<dbReference type="InterPro" id="IPR036282">
    <property type="entry name" value="Glutathione-S-Trfase_C_sf"/>
</dbReference>
<dbReference type="CDD" id="cd00299">
    <property type="entry name" value="GST_C_family"/>
    <property type="match status" value="1"/>
</dbReference>
<dbReference type="Gene3D" id="1.20.1050.10">
    <property type="match status" value="1"/>
</dbReference>
<dbReference type="Pfam" id="PF13409">
    <property type="entry name" value="GST_N_2"/>
    <property type="match status" value="1"/>
</dbReference>
<sequence>MTVPKLTIYNNIACPYANRVLIALQETQQEYELVDIDLKTPRPEYYLKEVNPYGEVPALKAADGNVILESLVIAEYLADSHPDANLLSKDPLQRAQSRYLIQHWTSRAQPAIAKASLALDSPAEEAKALDLAEAELEKVDALLRQVNITKEGPYFLGAQFSYADLALAPFLARGYLLTAFHEEPVQKAWDERLKANRNVQRFLTWRQAVVERPSVLKSTPSKEVVLEAYSTKFLKNRLQKK</sequence>
<dbReference type="GO" id="GO:0005737">
    <property type="term" value="C:cytoplasm"/>
    <property type="evidence" value="ECO:0007669"/>
    <property type="project" value="TreeGrafter"/>
</dbReference>
<dbReference type="InterPro" id="IPR036249">
    <property type="entry name" value="Thioredoxin-like_sf"/>
</dbReference>
<evidence type="ECO:0000259" key="1">
    <source>
        <dbReference type="PROSITE" id="PS50404"/>
    </source>
</evidence>
<dbReference type="SUPFAM" id="SSF47616">
    <property type="entry name" value="GST C-terminal domain-like"/>
    <property type="match status" value="1"/>
</dbReference>
<dbReference type="InterPro" id="IPR010987">
    <property type="entry name" value="Glutathione-S-Trfase_C-like"/>
</dbReference>
<accession>A0A9P6UPG2</accession>
<dbReference type="OrthoDB" id="202840at2759"/>
<dbReference type="Pfam" id="PF13410">
    <property type="entry name" value="GST_C_2"/>
    <property type="match status" value="1"/>
</dbReference>
<feature type="domain" description="GST N-terminal" evidence="1">
    <location>
        <begin position="4"/>
        <end position="85"/>
    </location>
</feature>
<dbReference type="SFLD" id="SFLDG00358">
    <property type="entry name" value="Main_(cytGST)"/>
    <property type="match status" value="1"/>
</dbReference>
<dbReference type="PROSITE" id="PS50405">
    <property type="entry name" value="GST_CTER"/>
    <property type="match status" value="1"/>
</dbReference>
<feature type="domain" description="GST C-terminal" evidence="2">
    <location>
        <begin position="90"/>
        <end position="233"/>
    </location>
</feature>
<dbReference type="InterPro" id="IPR050983">
    <property type="entry name" value="GST_Omega/HSP26"/>
</dbReference>
<name>A0A9P6UPG2_9FUNG</name>
<dbReference type="CDD" id="cd00570">
    <property type="entry name" value="GST_N_family"/>
    <property type="match status" value="1"/>
</dbReference>
<dbReference type="PANTHER" id="PTHR43968:SF6">
    <property type="entry name" value="GLUTATHIONE S-TRANSFERASE OMEGA"/>
    <property type="match status" value="1"/>
</dbReference>
<dbReference type="EMBL" id="JAAAIN010000392">
    <property type="protein sequence ID" value="KAG0315169.1"/>
    <property type="molecule type" value="Genomic_DNA"/>
</dbReference>
<dbReference type="Gene3D" id="3.40.30.10">
    <property type="entry name" value="Glutaredoxin"/>
    <property type="match status" value="1"/>
</dbReference>
<comment type="caution">
    <text evidence="3">The sequence shown here is derived from an EMBL/GenBank/DDBJ whole genome shotgun (WGS) entry which is preliminary data.</text>
</comment>
<organism evidence="3 4">
    <name type="scientific">Linnemannia gamsii</name>
    <dbReference type="NCBI Taxonomy" id="64522"/>
    <lineage>
        <taxon>Eukaryota</taxon>
        <taxon>Fungi</taxon>
        <taxon>Fungi incertae sedis</taxon>
        <taxon>Mucoromycota</taxon>
        <taxon>Mortierellomycotina</taxon>
        <taxon>Mortierellomycetes</taxon>
        <taxon>Mortierellales</taxon>
        <taxon>Mortierellaceae</taxon>
        <taxon>Linnemannia</taxon>
    </lineage>
</organism>
<dbReference type="SUPFAM" id="SSF52833">
    <property type="entry name" value="Thioredoxin-like"/>
    <property type="match status" value="1"/>
</dbReference>
<dbReference type="InterPro" id="IPR004045">
    <property type="entry name" value="Glutathione_S-Trfase_N"/>
</dbReference>
<dbReference type="SFLD" id="SFLDS00019">
    <property type="entry name" value="Glutathione_Transferase_(cytos"/>
    <property type="match status" value="1"/>
</dbReference>
<evidence type="ECO:0008006" key="5">
    <source>
        <dbReference type="Google" id="ProtNLM"/>
    </source>
</evidence>
<dbReference type="PROSITE" id="PS50404">
    <property type="entry name" value="GST_NTER"/>
    <property type="match status" value="1"/>
</dbReference>
<evidence type="ECO:0000313" key="3">
    <source>
        <dbReference type="EMBL" id="KAG0315169.1"/>
    </source>
</evidence>
<evidence type="ECO:0000313" key="4">
    <source>
        <dbReference type="Proteomes" id="UP000823405"/>
    </source>
</evidence>
<evidence type="ECO:0000259" key="2">
    <source>
        <dbReference type="PROSITE" id="PS50405"/>
    </source>
</evidence>
<gene>
    <name evidence="3" type="ORF">BGZ97_008530</name>
</gene>
<proteinExistence type="predicted"/>
<reference evidence="3" key="1">
    <citation type="journal article" date="2020" name="Fungal Divers.">
        <title>Resolving the Mortierellaceae phylogeny through synthesis of multi-gene phylogenetics and phylogenomics.</title>
        <authorList>
            <person name="Vandepol N."/>
            <person name="Liber J."/>
            <person name="Desiro A."/>
            <person name="Na H."/>
            <person name="Kennedy M."/>
            <person name="Barry K."/>
            <person name="Grigoriev I.V."/>
            <person name="Miller A.N."/>
            <person name="O'Donnell K."/>
            <person name="Stajich J.E."/>
            <person name="Bonito G."/>
        </authorList>
    </citation>
    <scope>NUCLEOTIDE SEQUENCE</scope>
    <source>
        <strain evidence="3">NVP60</strain>
    </source>
</reference>
<dbReference type="InterPro" id="IPR040079">
    <property type="entry name" value="Glutathione_S-Trfase"/>
</dbReference>
<dbReference type="AlphaFoldDB" id="A0A9P6UPG2"/>
<protein>
    <recommendedName>
        <fullName evidence="5">Glutathione S-transferase</fullName>
    </recommendedName>
</protein>
<dbReference type="PANTHER" id="PTHR43968">
    <property type="match status" value="1"/>
</dbReference>
<keyword evidence="4" id="KW-1185">Reference proteome</keyword>
<dbReference type="Proteomes" id="UP000823405">
    <property type="component" value="Unassembled WGS sequence"/>
</dbReference>